<evidence type="ECO:0000256" key="11">
    <source>
        <dbReference type="ARBA" id="ARBA00023264"/>
    </source>
</evidence>
<evidence type="ECO:0000256" key="4">
    <source>
        <dbReference type="ARBA" id="ARBA00022516"/>
    </source>
</evidence>
<keyword evidence="10" id="KW-0594">Phospholipid biosynthesis</keyword>
<feature type="transmembrane region" description="Helical" evidence="14">
    <location>
        <begin position="187"/>
        <end position="206"/>
    </location>
</feature>
<evidence type="ECO:0000256" key="10">
    <source>
        <dbReference type="ARBA" id="ARBA00023209"/>
    </source>
</evidence>
<dbReference type="GO" id="GO:0016746">
    <property type="term" value="F:acyltransferase activity"/>
    <property type="evidence" value="ECO:0007669"/>
    <property type="project" value="UniProtKB-KW"/>
</dbReference>
<evidence type="ECO:0000256" key="8">
    <source>
        <dbReference type="ARBA" id="ARBA00023098"/>
    </source>
</evidence>
<feature type="transmembrane region" description="Helical" evidence="14">
    <location>
        <begin position="377"/>
        <end position="397"/>
    </location>
</feature>
<dbReference type="Pfam" id="PF10998">
    <property type="entry name" value="DUF2838"/>
    <property type="match status" value="1"/>
</dbReference>
<evidence type="ECO:0000256" key="2">
    <source>
        <dbReference type="ARBA" id="ARBA00006675"/>
    </source>
</evidence>
<feature type="transmembrane region" description="Helical" evidence="14">
    <location>
        <begin position="349"/>
        <end position="371"/>
    </location>
</feature>
<keyword evidence="9 14" id="KW-0472">Membrane</keyword>
<evidence type="ECO:0000256" key="14">
    <source>
        <dbReference type="SAM" id="Phobius"/>
    </source>
</evidence>
<evidence type="ECO:0000256" key="3">
    <source>
        <dbReference type="ARBA" id="ARBA00019082"/>
    </source>
</evidence>
<keyword evidence="11" id="KW-1208">Phospholipid metabolism</keyword>
<evidence type="ECO:0000256" key="9">
    <source>
        <dbReference type="ARBA" id="ARBA00023136"/>
    </source>
</evidence>
<keyword evidence="7 14" id="KW-1133">Transmembrane helix</keyword>
<evidence type="ECO:0000256" key="1">
    <source>
        <dbReference type="ARBA" id="ARBA00004141"/>
    </source>
</evidence>
<proteinExistence type="inferred from homology"/>
<keyword evidence="12" id="KW-0012">Acyltransferase</keyword>
<dbReference type="Proteomes" id="UP000095009">
    <property type="component" value="Unassembled WGS sequence"/>
</dbReference>
<dbReference type="PANTHER" id="PTHR31201">
    <property type="entry name" value="OS01G0585100 PROTEIN"/>
    <property type="match status" value="1"/>
</dbReference>
<protein>
    <recommendedName>
        <fullName evidence="3">Glycerophosphocholine acyltransferase 1</fullName>
    </recommendedName>
</protein>
<keyword evidence="6 14" id="KW-0812">Transmembrane</keyword>
<comment type="similarity">
    <text evidence="2">Belongs to the GPC1 family.</text>
</comment>
<evidence type="ECO:0000256" key="6">
    <source>
        <dbReference type="ARBA" id="ARBA00022692"/>
    </source>
</evidence>
<evidence type="ECO:0000256" key="7">
    <source>
        <dbReference type="ARBA" id="ARBA00022989"/>
    </source>
</evidence>
<gene>
    <name evidence="15" type="ORF">NADFUDRAFT_84339</name>
</gene>
<keyword evidence="8" id="KW-0443">Lipid metabolism</keyword>
<evidence type="ECO:0000256" key="13">
    <source>
        <dbReference type="SAM" id="MobiDB-lite"/>
    </source>
</evidence>
<dbReference type="PANTHER" id="PTHR31201:SF1">
    <property type="entry name" value="GLYCEROPHOSPHOCHOLINE ACYLTRANSFERASE 1"/>
    <property type="match status" value="1"/>
</dbReference>
<organism evidence="15 16">
    <name type="scientific">Nadsonia fulvescens var. elongata DSM 6958</name>
    <dbReference type="NCBI Taxonomy" id="857566"/>
    <lineage>
        <taxon>Eukaryota</taxon>
        <taxon>Fungi</taxon>
        <taxon>Dikarya</taxon>
        <taxon>Ascomycota</taxon>
        <taxon>Saccharomycotina</taxon>
        <taxon>Dipodascomycetes</taxon>
        <taxon>Dipodascales</taxon>
        <taxon>Dipodascales incertae sedis</taxon>
        <taxon>Nadsonia</taxon>
    </lineage>
</organism>
<feature type="transmembrane region" description="Helical" evidence="14">
    <location>
        <begin position="284"/>
        <end position="307"/>
    </location>
</feature>
<dbReference type="GO" id="GO:0016020">
    <property type="term" value="C:membrane"/>
    <property type="evidence" value="ECO:0007669"/>
    <property type="project" value="UniProtKB-SubCell"/>
</dbReference>
<feature type="transmembrane region" description="Helical" evidence="14">
    <location>
        <begin position="138"/>
        <end position="154"/>
    </location>
</feature>
<evidence type="ECO:0000313" key="16">
    <source>
        <dbReference type="Proteomes" id="UP000095009"/>
    </source>
</evidence>
<evidence type="ECO:0000313" key="15">
    <source>
        <dbReference type="EMBL" id="ODQ63737.1"/>
    </source>
</evidence>
<accession>A0A1E3PFT1</accession>
<keyword evidence="4" id="KW-0444">Lipid biosynthesis</keyword>
<evidence type="ECO:0000256" key="12">
    <source>
        <dbReference type="ARBA" id="ARBA00023315"/>
    </source>
</evidence>
<dbReference type="OrthoDB" id="406287at2759"/>
<dbReference type="InterPro" id="IPR021261">
    <property type="entry name" value="GPCAT"/>
</dbReference>
<name>A0A1E3PFT1_9ASCO</name>
<comment type="subcellular location">
    <subcellularLocation>
        <location evidence="1">Membrane</location>
        <topology evidence="1">Multi-pass membrane protein</topology>
    </subcellularLocation>
</comment>
<dbReference type="AlphaFoldDB" id="A0A1E3PFT1"/>
<sequence>MSSRVRLNDTDDLPNANVDFDLDVDGTDSSPKNCKDDAIEDEESDDSLDSLDLDYESQSGLSDLFNLVSLLSNYSVTTSQKLQSHKHRSKAYLKSLQTLATRKKNEKLDEIGQYKLKVLQTIDQKLQSQTLITTSEKLWFSFGVINIFYCGLVIGSCPEWFHIIYTAQLLVLMPLRIHIYRKRQFHYFLLDLCYFVNLLCLIFIWILPTSETLFVCCYAFTFGTLSWAVLTWRNSLVLHSLDKTTSTFIHLCPPVVFHVIQHCLDKPYQATRFPALISTSTQSWPFIHGLLITSIFYAIWQALYHYFITYQHRDKIQAGRVTSFVWLKKVHANKPLGKFVCSFNERNQVFVYMAMQYVYQLSTMLPIGIWYSSKLASMVFLSFIFSVAAFNGASYYIDVFGTRFKKELLKAK</sequence>
<evidence type="ECO:0000256" key="5">
    <source>
        <dbReference type="ARBA" id="ARBA00022679"/>
    </source>
</evidence>
<feature type="compositionally biased region" description="Acidic residues" evidence="13">
    <location>
        <begin position="38"/>
        <end position="47"/>
    </location>
</feature>
<reference evidence="15 16" key="1">
    <citation type="journal article" date="2016" name="Proc. Natl. Acad. Sci. U.S.A.">
        <title>Comparative genomics of biotechnologically important yeasts.</title>
        <authorList>
            <person name="Riley R."/>
            <person name="Haridas S."/>
            <person name="Wolfe K.H."/>
            <person name="Lopes M.R."/>
            <person name="Hittinger C.T."/>
            <person name="Goeker M."/>
            <person name="Salamov A.A."/>
            <person name="Wisecaver J.H."/>
            <person name="Long T.M."/>
            <person name="Calvey C.H."/>
            <person name="Aerts A.L."/>
            <person name="Barry K.W."/>
            <person name="Choi C."/>
            <person name="Clum A."/>
            <person name="Coughlan A.Y."/>
            <person name="Deshpande S."/>
            <person name="Douglass A.P."/>
            <person name="Hanson S.J."/>
            <person name="Klenk H.-P."/>
            <person name="LaButti K.M."/>
            <person name="Lapidus A."/>
            <person name="Lindquist E.A."/>
            <person name="Lipzen A.M."/>
            <person name="Meier-Kolthoff J.P."/>
            <person name="Ohm R.A."/>
            <person name="Otillar R.P."/>
            <person name="Pangilinan J.L."/>
            <person name="Peng Y."/>
            <person name="Rokas A."/>
            <person name="Rosa C.A."/>
            <person name="Scheuner C."/>
            <person name="Sibirny A.A."/>
            <person name="Slot J.C."/>
            <person name="Stielow J.B."/>
            <person name="Sun H."/>
            <person name="Kurtzman C.P."/>
            <person name="Blackwell M."/>
            <person name="Grigoriev I.V."/>
            <person name="Jeffries T.W."/>
        </authorList>
    </citation>
    <scope>NUCLEOTIDE SEQUENCE [LARGE SCALE GENOMIC DNA]</scope>
    <source>
        <strain evidence="15 16">DSM 6958</strain>
    </source>
</reference>
<dbReference type="EMBL" id="KV454414">
    <property type="protein sequence ID" value="ODQ63737.1"/>
    <property type="molecule type" value="Genomic_DNA"/>
</dbReference>
<keyword evidence="5" id="KW-0808">Transferase</keyword>
<feature type="region of interest" description="Disordered" evidence="13">
    <location>
        <begin position="1"/>
        <end position="47"/>
    </location>
</feature>
<keyword evidence="16" id="KW-1185">Reference proteome</keyword>
<dbReference type="GO" id="GO:0006656">
    <property type="term" value="P:phosphatidylcholine biosynthetic process"/>
    <property type="evidence" value="ECO:0007669"/>
    <property type="project" value="TreeGrafter"/>
</dbReference>
<feature type="transmembrane region" description="Helical" evidence="14">
    <location>
        <begin position="212"/>
        <end position="232"/>
    </location>
</feature>